<feature type="compositionally biased region" description="Basic and acidic residues" evidence="1">
    <location>
        <begin position="33"/>
        <end position="56"/>
    </location>
</feature>
<accession>A0A9W8X8R6</accession>
<evidence type="ECO:0000313" key="3">
    <source>
        <dbReference type="EMBL" id="KAJ4344358.1"/>
    </source>
</evidence>
<evidence type="ECO:0000256" key="2">
    <source>
        <dbReference type="SAM" id="SignalP"/>
    </source>
</evidence>
<feature type="region of interest" description="Disordered" evidence="1">
    <location>
        <begin position="33"/>
        <end position="88"/>
    </location>
</feature>
<protein>
    <submittedName>
        <fullName evidence="3">Uncharacterized protein</fullName>
    </submittedName>
</protein>
<dbReference type="GeneID" id="80915628"/>
<dbReference type="RefSeq" id="XP_056064810.1">
    <property type="nucleotide sequence ID" value="XM_056220823.1"/>
</dbReference>
<dbReference type="AlphaFoldDB" id="A0A9W8X8R6"/>
<reference evidence="3" key="1">
    <citation type="submission" date="2022-10" db="EMBL/GenBank/DDBJ databases">
        <title>Tapping the CABI collections for fungal endophytes: first genome assemblies for Collariella, Neodidymelliopsis, Ascochyta clinopodiicola, Didymella pomorum, Didymosphaeria variabile, Neocosmospora piperis and Neocucurbitaria cava.</title>
        <authorList>
            <person name="Hill R."/>
        </authorList>
    </citation>
    <scope>NUCLEOTIDE SEQUENCE</scope>
    <source>
        <strain evidence="3">IMI 356815</strain>
    </source>
</reference>
<proteinExistence type="predicted"/>
<keyword evidence="4" id="KW-1185">Reference proteome</keyword>
<evidence type="ECO:0000256" key="1">
    <source>
        <dbReference type="SAM" id="MobiDB-lite"/>
    </source>
</evidence>
<evidence type="ECO:0000313" key="4">
    <source>
        <dbReference type="Proteomes" id="UP001140513"/>
    </source>
</evidence>
<feature type="chain" id="PRO_5040739309" evidence="2">
    <location>
        <begin position="19"/>
        <end position="88"/>
    </location>
</feature>
<dbReference type="EMBL" id="JAPEUX010000010">
    <property type="protein sequence ID" value="KAJ4344358.1"/>
    <property type="molecule type" value="Genomic_DNA"/>
</dbReference>
<feature type="signal peptide" evidence="2">
    <location>
        <begin position="1"/>
        <end position="18"/>
    </location>
</feature>
<sequence length="88" mass="9426">MQIKRLVMLALNIPLVLPLIGVIIAEALIDRQAPEPDAERSPSPDLDPKRPSDGASKEPIVATPPKTGESLAHDMPVTDNLEKISPAD</sequence>
<gene>
    <name evidence="3" type="ORF">N0V89_012098</name>
</gene>
<dbReference type="Proteomes" id="UP001140513">
    <property type="component" value="Unassembled WGS sequence"/>
</dbReference>
<keyword evidence="2" id="KW-0732">Signal</keyword>
<organism evidence="3 4">
    <name type="scientific">Didymosphaeria variabile</name>
    <dbReference type="NCBI Taxonomy" id="1932322"/>
    <lineage>
        <taxon>Eukaryota</taxon>
        <taxon>Fungi</taxon>
        <taxon>Dikarya</taxon>
        <taxon>Ascomycota</taxon>
        <taxon>Pezizomycotina</taxon>
        <taxon>Dothideomycetes</taxon>
        <taxon>Pleosporomycetidae</taxon>
        <taxon>Pleosporales</taxon>
        <taxon>Massarineae</taxon>
        <taxon>Didymosphaeriaceae</taxon>
        <taxon>Didymosphaeria</taxon>
    </lineage>
</organism>
<comment type="caution">
    <text evidence="3">The sequence shown here is derived from an EMBL/GenBank/DDBJ whole genome shotgun (WGS) entry which is preliminary data.</text>
</comment>
<name>A0A9W8X8R6_9PLEO</name>